<name>A0ACB9BFA2_CICIN</name>
<evidence type="ECO:0000313" key="2">
    <source>
        <dbReference type="Proteomes" id="UP001055811"/>
    </source>
</evidence>
<evidence type="ECO:0000313" key="1">
    <source>
        <dbReference type="EMBL" id="KAI3720890.1"/>
    </source>
</evidence>
<proteinExistence type="predicted"/>
<dbReference type="EMBL" id="CM042014">
    <property type="protein sequence ID" value="KAI3720890.1"/>
    <property type="molecule type" value="Genomic_DNA"/>
</dbReference>
<dbReference type="Proteomes" id="UP001055811">
    <property type="component" value="Linkage Group LG06"/>
</dbReference>
<gene>
    <name evidence="1" type="ORF">L2E82_31888</name>
</gene>
<organism evidence="1 2">
    <name type="scientific">Cichorium intybus</name>
    <name type="common">Chicory</name>
    <dbReference type="NCBI Taxonomy" id="13427"/>
    <lineage>
        <taxon>Eukaryota</taxon>
        <taxon>Viridiplantae</taxon>
        <taxon>Streptophyta</taxon>
        <taxon>Embryophyta</taxon>
        <taxon>Tracheophyta</taxon>
        <taxon>Spermatophyta</taxon>
        <taxon>Magnoliopsida</taxon>
        <taxon>eudicotyledons</taxon>
        <taxon>Gunneridae</taxon>
        <taxon>Pentapetalae</taxon>
        <taxon>asterids</taxon>
        <taxon>campanulids</taxon>
        <taxon>Asterales</taxon>
        <taxon>Asteraceae</taxon>
        <taxon>Cichorioideae</taxon>
        <taxon>Cichorieae</taxon>
        <taxon>Cichoriinae</taxon>
        <taxon>Cichorium</taxon>
    </lineage>
</organism>
<reference evidence="2" key="1">
    <citation type="journal article" date="2022" name="Mol. Ecol. Resour.">
        <title>The genomes of chicory, endive, great burdock and yacon provide insights into Asteraceae palaeo-polyploidization history and plant inulin production.</title>
        <authorList>
            <person name="Fan W."/>
            <person name="Wang S."/>
            <person name="Wang H."/>
            <person name="Wang A."/>
            <person name="Jiang F."/>
            <person name="Liu H."/>
            <person name="Zhao H."/>
            <person name="Xu D."/>
            <person name="Zhang Y."/>
        </authorList>
    </citation>
    <scope>NUCLEOTIDE SEQUENCE [LARGE SCALE GENOMIC DNA]</scope>
    <source>
        <strain evidence="2">cv. Punajuju</strain>
    </source>
</reference>
<keyword evidence="2" id="KW-1185">Reference proteome</keyword>
<protein>
    <submittedName>
        <fullName evidence="1">Uncharacterized protein</fullName>
    </submittedName>
</protein>
<accession>A0ACB9BFA2</accession>
<sequence length="96" mass="11350">MPIDCNRVFGTEAHFITDGIRRCYEARALKSLQYGYSDALINRISDFSSDNKDWSTSIRRTQHQFPYQTRMRLCEHIDSACEKKFKSFVWISMELS</sequence>
<reference evidence="1 2" key="2">
    <citation type="journal article" date="2022" name="Mol. Ecol. Resour.">
        <title>The genomes of chicory, endive, great burdock and yacon provide insights into Asteraceae paleo-polyploidization history and plant inulin production.</title>
        <authorList>
            <person name="Fan W."/>
            <person name="Wang S."/>
            <person name="Wang H."/>
            <person name="Wang A."/>
            <person name="Jiang F."/>
            <person name="Liu H."/>
            <person name="Zhao H."/>
            <person name="Xu D."/>
            <person name="Zhang Y."/>
        </authorList>
    </citation>
    <scope>NUCLEOTIDE SEQUENCE [LARGE SCALE GENOMIC DNA]</scope>
    <source>
        <strain evidence="2">cv. Punajuju</strain>
        <tissue evidence="1">Leaves</tissue>
    </source>
</reference>
<comment type="caution">
    <text evidence="1">The sequence shown here is derived from an EMBL/GenBank/DDBJ whole genome shotgun (WGS) entry which is preliminary data.</text>
</comment>